<organism evidence="2 3">
    <name type="scientific">Echria macrotheca</name>
    <dbReference type="NCBI Taxonomy" id="438768"/>
    <lineage>
        <taxon>Eukaryota</taxon>
        <taxon>Fungi</taxon>
        <taxon>Dikarya</taxon>
        <taxon>Ascomycota</taxon>
        <taxon>Pezizomycotina</taxon>
        <taxon>Sordariomycetes</taxon>
        <taxon>Sordariomycetidae</taxon>
        <taxon>Sordariales</taxon>
        <taxon>Schizotheciaceae</taxon>
        <taxon>Echria</taxon>
    </lineage>
</organism>
<dbReference type="EMBL" id="MU839844">
    <property type="protein sequence ID" value="KAK1750896.1"/>
    <property type="molecule type" value="Genomic_DNA"/>
</dbReference>
<dbReference type="InterPro" id="IPR010730">
    <property type="entry name" value="HET"/>
</dbReference>
<sequence length="614" mass="68703">MWDTMDKPTEAYTYEPLPPPSQGRTIRLLVLDVLTDEADDENAPLTASIETHPLASAPPYDAISYVWGDDPLDAWLPLTIACRGKFSTVPISPNLDWALRRSRSHVRGTSSRIWIWADAVCINQTDIAERSAQVAFMGAIFSSARRVFVCVGDPPTEKADAAVAKLVKVATFLQNAEPDEAGEQARITADVLLHSRVSWWTALNEFLCRPWFKRVWVIQEVGLAKDPLVLYGRKSFGYRETMRTVSWAGTQELMLYGLANLLIHSEWPDWTLTKSERTFYDLLDHGSMLSCRDPRDRVYAFLGHPLARRQDSSCEEDRPIIIPDYSKSLGELYLEVTELCLRMVGLRALVAVEHTEKSLVDGYPSWVTRWHINNKRNNILHLPKQLFAAGGPDHTACVPHIEGALLRLSGAIADTLWRCFQIQLTGIDSPLSVNSPFGISFLNNARDPATYVGLVDMTALLTSENTLRMYRDAPTLIEALAVTLCGGIPRDLSSQIPVQGLLQLMSPSAMRRLQLDPTTLGSTSVLMYLRLLAGKCYGRVFAVTEMGRYCLVPRLARPGDEVCVIRGIDVPFITRTDGTRRVLIEEAYVHGLMQEEAMDMIAKGKLVEQELTIQ</sequence>
<proteinExistence type="predicted"/>
<reference evidence="2" key="1">
    <citation type="submission" date="2023-06" db="EMBL/GenBank/DDBJ databases">
        <title>Genome-scale phylogeny and comparative genomics of the fungal order Sordariales.</title>
        <authorList>
            <consortium name="Lawrence Berkeley National Laboratory"/>
            <person name="Hensen N."/>
            <person name="Bonometti L."/>
            <person name="Westerberg I."/>
            <person name="Brannstrom I.O."/>
            <person name="Guillou S."/>
            <person name="Cros-Aarteil S."/>
            <person name="Calhoun S."/>
            <person name="Haridas S."/>
            <person name="Kuo A."/>
            <person name="Mondo S."/>
            <person name="Pangilinan J."/>
            <person name="Riley R."/>
            <person name="Labutti K."/>
            <person name="Andreopoulos B."/>
            <person name="Lipzen A."/>
            <person name="Chen C."/>
            <person name="Yanf M."/>
            <person name="Daum C."/>
            <person name="Ng V."/>
            <person name="Clum A."/>
            <person name="Steindorff A."/>
            <person name="Ohm R."/>
            <person name="Martin F."/>
            <person name="Silar P."/>
            <person name="Natvig D."/>
            <person name="Lalanne C."/>
            <person name="Gautier V."/>
            <person name="Ament-Velasquez S.L."/>
            <person name="Kruys A."/>
            <person name="Hutchinson M.I."/>
            <person name="Powell A.J."/>
            <person name="Barry K."/>
            <person name="Miller A.N."/>
            <person name="Grigoriev I.V."/>
            <person name="Debuchy R."/>
            <person name="Gladieux P."/>
            <person name="Thoren M.H."/>
            <person name="Johannesson H."/>
        </authorList>
    </citation>
    <scope>NUCLEOTIDE SEQUENCE</scope>
    <source>
        <strain evidence="2">PSN4</strain>
    </source>
</reference>
<accession>A0AAJ0F177</accession>
<keyword evidence="3" id="KW-1185">Reference proteome</keyword>
<dbReference type="AlphaFoldDB" id="A0AAJ0F177"/>
<dbReference type="Proteomes" id="UP001239445">
    <property type="component" value="Unassembled WGS sequence"/>
</dbReference>
<protein>
    <submittedName>
        <fullName evidence="2">Heterokaryon incompatibility protein-domain-containing protein</fullName>
    </submittedName>
</protein>
<comment type="caution">
    <text evidence="2">The sequence shown here is derived from an EMBL/GenBank/DDBJ whole genome shotgun (WGS) entry which is preliminary data.</text>
</comment>
<evidence type="ECO:0000313" key="2">
    <source>
        <dbReference type="EMBL" id="KAK1750896.1"/>
    </source>
</evidence>
<name>A0AAJ0F177_9PEZI</name>
<dbReference type="InterPro" id="IPR052895">
    <property type="entry name" value="HetReg/Transcr_Mod"/>
</dbReference>
<dbReference type="PANTHER" id="PTHR24148">
    <property type="entry name" value="ANKYRIN REPEAT DOMAIN-CONTAINING PROTEIN 39 HOMOLOG-RELATED"/>
    <property type="match status" value="1"/>
</dbReference>
<feature type="domain" description="Heterokaryon incompatibility" evidence="1">
    <location>
        <begin position="60"/>
        <end position="220"/>
    </location>
</feature>
<evidence type="ECO:0000313" key="3">
    <source>
        <dbReference type="Proteomes" id="UP001239445"/>
    </source>
</evidence>
<dbReference type="Pfam" id="PF06985">
    <property type="entry name" value="HET"/>
    <property type="match status" value="1"/>
</dbReference>
<gene>
    <name evidence="2" type="ORF">QBC47DRAFT_392835</name>
</gene>
<dbReference type="PANTHER" id="PTHR24148:SF64">
    <property type="entry name" value="HETEROKARYON INCOMPATIBILITY DOMAIN-CONTAINING PROTEIN"/>
    <property type="match status" value="1"/>
</dbReference>
<evidence type="ECO:0000259" key="1">
    <source>
        <dbReference type="Pfam" id="PF06985"/>
    </source>
</evidence>